<dbReference type="EMBL" id="LQRT01000035">
    <property type="protein sequence ID" value="KZS39350.1"/>
    <property type="molecule type" value="Genomic_DNA"/>
</dbReference>
<proteinExistence type="predicted"/>
<dbReference type="AlphaFoldDB" id="A0A162YTS7"/>
<gene>
    <name evidence="2" type="ORF">AWE51_12470</name>
</gene>
<organism evidence="2 3">
    <name type="scientific">Aquimarina aggregata</name>
    <dbReference type="NCBI Taxonomy" id="1642818"/>
    <lineage>
        <taxon>Bacteria</taxon>
        <taxon>Pseudomonadati</taxon>
        <taxon>Bacteroidota</taxon>
        <taxon>Flavobacteriia</taxon>
        <taxon>Flavobacteriales</taxon>
        <taxon>Flavobacteriaceae</taxon>
        <taxon>Aquimarina</taxon>
    </lineage>
</organism>
<dbReference type="RefSeq" id="WP_066317475.1">
    <property type="nucleotide sequence ID" value="NZ_LQRT01000035.1"/>
</dbReference>
<keyword evidence="1" id="KW-0472">Membrane</keyword>
<dbReference type="OrthoDB" id="1165001at2"/>
<keyword evidence="1" id="KW-1133">Transmembrane helix</keyword>
<evidence type="ECO:0000313" key="2">
    <source>
        <dbReference type="EMBL" id="KZS39350.1"/>
    </source>
</evidence>
<keyword evidence="3" id="KW-1185">Reference proteome</keyword>
<evidence type="ECO:0000313" key="3">
    <source>
        <dbReference type="Proteomes" id="UP000076715"/>
    </source>
</evidence>
<name>A0A162YTS7_9FLAO</name>
<dbReference type="STRING" id="1642818.AWE51_12470"/>
<dbReference type="Proteomes" id="UP000076715">
    <property type="component" value="Unassembled WGS sequence"/>
</dbReference>
<protein>
    <submittedName>
        <fullName evidence="2">Uncharacterized protein</fullName>
    </submittedName>
</protein>
<evidence type="ECO:0000256" key="1">
    <source>
        <dbReference type="SAM" id="Phobius"/>
    </source>
</evidence>
<keyword evidence="1" id="KW-0812">Transmembrane</keyword>
<accession>A0A162YTS7</accession>
<feature type="transmembrane region" description="Helical" evidence="1">
    <location>
        <begin position="65"/>
        <end position="82"/>
    </location>
</feature>
<comment type="caution">
    <text evidence="2">The sequence shown here is derived from an EMBL/GenBank/DDBJ whole genome shotgun (WGS) entry which is preliminary data.</text>
</comment>
<reference evidence="2 3" key="1">
    <citation type="submission" date="2016-01" db="EMBL/GenBank/DDBJ databases">
        <title>The draft genome sequence of Aquimarina sp. RZW4-3-2.</title>
        <authorList>
            <person name="Wang Y."/>
        </authorList>
    </citation>
    <scope>NUCLEOTIDE SEQUENCE [LARGE SCALE GENOMIC DNA]</scope>
    <source>
        <strain evidence="2 3">RZW4-3-2</strain>
    </source>
</reference>
<sequence length="83" mass="9528">MGIAAMITSIKFNDRRNKRKVFSRVNRNTNTENLGIKLVPVSEDTLQEIRNKLKKQRLAVFKKQLLVSGILIMVITTIIIYIA</sequence>